<keyword evidence="2 3" id="KW-0802">TPR repeat</keyword>
<dbReference type="AlphaFoldDB" id="A0A0G4ELL5"/>
<organism evidence="5 6">
    <name type="scientific">Vitrella brassicaformis (strain CCMP3155)</name>
    <dbReference type="NCBI Taxonomy" id="1169540"/>
    <lineage>
        <taxon>Eukaryota</taxon>
        <taxon>Sar</taxon>
        <taxon>Alveolata</taxon>
        <taxon>Colpodellida</taxon>
        <taxon>Vitrellaceae</taxon>
        <taxon>Vitrella</taxon>
    </lineage>
</organism>
<evidence type="ECO:0000256" key="1">
    <source>
        <dbReference type="ARBA" id="ARBA00022737"/>
    </source>
</evidence>
<dbReference type="InterPro" id="IPR011990">
    <property type="entry name" value="TPR-like_helical_dom_sf"/>
</dbReference>
<dbReference type="OrthoDB" id="433738at2759"/>
<feature type="region of interest" description="Disordered" evidence="4">
    <location>
        <begin position="295"/>
        <end position="359"/>
    </location>
</feature>
<dbReference type="EMBL" id="CDMY01000255">
    <property type="protein sequence ID" value="CEL97718.1"/>
    <property type="molecule type" value="Genomic_DNA"/>
</dbReference>
<dbReference type="SUPFAM" id="SSF48452">
    <property type="entry name" value="TPR-like"/>
    <property type="match status" value="1"/>
</dbReference>
<dbReference type="SMART" id="SM00028">
    <property type="entry name" value="TPR"/>
    <property type="match status" value="3"/>
</dbReference>
<dbReference type="InterPro" id="IPR039663">
    <property type="entry name" value="AIP/AIPL1/TTC9"/>
</dbReference>
<dbReference type="InParanoid" id="A0A0G4ELL5"/>
<keyword evidence="1" id="KW-0677">Repeat</keyword>
<evidence type="ECO:0000256" key="2">
    <source>
        <dbReference type="ARBA" id="ARBA00022803"/>
    </source>
</evidence>
<dbReference type="PROSITE" id="PS50005">
    <property type="entry name" value="TPR"/>
    <property type="match status" value="1"/>
</dbReference>
<gene>
    <name evidence="5" type="ORF">Vbra_12303</name>
</gene>
<evidence type="ECO:0000313" key="6">
    <source>
        <dbReference type="Proteomes" id="UP000041254"/>
    </source>
</evidence>
<evidence type="ECO:0000313" key="5">
    <source>
        <dbReference type="EMBL" id="CEL97718.1"/>
    </source>
</evidence>
<keyword evidence="6" id="KW-1185">Reference proteome</keyword>
<feature type="repeat" description="TPR" evidence="3">
    <location>
        <begin position="592"/>
        <end position="625"/>
    </location>
</feature>
<dbReference type="STRING" id="1169540.A0A0G4ELL5"/>
<protein>
    <submittedName>
        <fullName evidence="5">Uncharacterized protein</fullName>
    </submittedName>
</protein>
<sequence>MNVSHAYHFGGKLAGRFRETAPSKAKREGTLPLLPREAAGKRHCQKRCTGELTSKAEGDERQDPMALAAVAQPLGEAVRFPDRVLVCVDDRKVNLRSPSYCRSSEMVVVVLFSSKRDDVEVQQPCTDLLRGLAACGRERLKCKYLPRSCQRELAALQLDNRADYVRLMYQDLPVLVIGRQDIHTLRQLQKSACGGSHRTLVAQDQGSLCHQLGLVTPTSVCVPCVFTVEMKSTHHRSASGGGGSSGDLRIGYKQIGRSVWATGFGDLTKYLVMQRQRIERQACRLDRVIHAVLGLGGSSSNEPTPRSRRRRQQEQQDDSNSYGDDDESSTTTTPGHHHHHFHRALSAPPPPCRTGLPALPSTCGGGDDLTPASIGIGDRAISVWGPSLCSPASVSDHHHHQQQQHVSPYDADHHMRDIRLSCDRVPIEVVLKVMDYMGSSSVRTMRLCSCAWRKVATNVLRQRLAREGIELRALLPRRPRGGVAHVAPLPVYGAEGGANHCIDRYEDGAAFPHASSTNQLVHKIDTLKHLLRDVVPSGRQLLASLVDEIKQEGNVHFQQNQQRLALACYTEALSLLDLLYSPSSTTPAEQRAKLLSNMAACYLKLGRTSEALRASHLALSLKPRHPKALFHRGRSYLAMRNLARARHDLRSLVRQSNEGGEGGEGGEGESPSALITEAAALLAQINTTIAQ</sequence>
<reference evidence="5 6" key="1">
    <citation type="submission" date="2014-11" db="EMBL/GenBank/DDBJ databases">
        <authorList>
            <person name="Zhu J."/>
            <person name="Qi W."/>
            <person name="Song R."/>
        </authorList>
    </citation>
    <scope>NUCLEOTIDE SEQUENCE [LARGE SCALE GENOMIC DNA]</scope>
</reference>
<dbReference type="Gene3D" id="1.25.40.10">
    <property type="entry name" value="Tetratricopeptide repeat domain"/>
    <property type="match status" value="1"/>
</dbReference>
<dbReference type="PANTHER" id="PTHR11242">
    <property type="entry name" value="ARYL HYDROCARBON RECEPTOR INTERACTING PROTEIN RELATED"/>
    <property type="match status" value="1"/>
</dbReference>
<dbReference type="PANTHER" id="PTHR11242:SF0">
    <property type="entry name" value="TPR_REGION DOMAIN-CONTAINING PROTEIN"/>
    <property type="match status" value="1"/>
</dbReference>
<name>A0A0G4ELL5_VITBC</name>
<evidence type="ECO:0000256" key="4">
    <source>
        <dbReference type="SAM" id="MobiDB-lite"/>
    </source>
</evidence>
<evidence type="ECO:0000256" key="3">
    <source>
        <dbReference type="PROSITE-ProRule" id="PRU00339"/>
    </source>
</evidence>
<proteinExistence type="predicted"/>
<dbReference type="InterPro" id="IPR019734">
    <property type="entry name" value="TPR_rpt"/>
</dbReference>
<dbReference type="Proteomes" id="UP000041254">
    <property type="component" value="Unassembled WGS sequence"/>
</dbReference>
<dbReference type="VEuPathDB" id="CryptoDB:Vbra_12303"/>
<accession>A0A0G4ELL5</accession>